<evidence type="ECO:0000256" key="2">
    <source>
        <dbReference type="ARBA" id="ARBA00004127"/>
    </source>
</evidence>
<reference evidence="19 20" key="1">
    <citation type="journal article" date="2018" name="J. Allergy Clin. Immunol.">
        <title>High-quality assembly of Dermatophagoides pteronyssinus genome and transcriptome reveals a wide range of novel allergens.</title>
        <authorList>
            <person name="Liu X.Y."/>
            <person name="Yang K.Y."/>
            <person name="Wang M.Q."/>
            <person name="Kwok J.S."/>
            <person name="Zeng X."/>
            <person name="Yang Z."/>
            <person name="Xiao X.J."/>
            <person name="Lau C.P."/>
            <person name="Li Y."/>
            <person name="Huang Z.M."/>
            <person name="Ba J.G."/>
            <person name="Yim A.K."/>
            <person name="Ouyang C.Y."/>
            <person name="Ngai S.M."/>
            <person name="Chan T.F."/>
            <person name="Leung E.L."/>
            <person name="Liu L."/>
            <person name="Liu Z.G."/>
            <person name="Tsui S.K."/>
        </authorList>
    </citation>
    <scope>NUCLEOTIDE SEQUENCE [LARGE SCALE GENOMIC DNA]</scope>
    <source>
        <strain evidence="19">Derp</strain>
    </source>
</reference>
<comment type="catalytic activity">
    <reaction evidence="9">
        <text>9-hexadecanoyloxy-octadecanoate + H2O = 9-hydroxy-octadecanoate + hexadecanoate + H(+)</text>
        <dbReference type="Rhea" id="RHEA:52052"/>
        <dbReference type="ChEBI" id="CHEBI:7896"/>
        <dbReference type="ChEBI" id="CHEBI:15377"/>
        <dbReference type="ChEBI" id="CHEBI:15378"/>
        <dbReference type="ChEBI" id="CHEBI:83670"/>
        <dbReference type="ChEBI" id="CHEBI:136286"/>
    </reaction>
    <physiologicalReaction direction="left-to-right" evidence="9">
        <dbReference type="Rhea" id="RHEA:52053"/>
    </physiologicalReaction>
</comment>
<comment type="caution">
    <text evidence="19">The sequence shown here is derived from an EMBL/GenBank/DDBJ whole genome shotgun (WGS) entry which is preliminary data.</text>
</comment>
<evidence type="ECO:0000256" key="15">
    <source>
        <dbReference type="ARBA" id="ARBA00049322"/>
    </source>
</evidence>
<evidence type="ECO:0000256" key="17">
    <source>
        <dbReference type="SAM" id="MobiDB-lite"/>
    </source>
</evidence>
<comment type="subcellular location">
    <subcellularLocation>
        <location evidence="2">Endomembrane system</location>
        <topology evidence="2">Multi-pass membrane protein</topology>
    </subcellularLocation>
</comment>
<dbReference type="Pfam" id="PF04750">
    <property type="entry name" value="Far-17a_AIG1"/>
    <property type="match status" value="1"/>
</dbReference>
<evidence type="ECO:0000256" key="7">
    <source>
        <dbReference type="ARBA" id="ARBA00047368"/>
    </source>
</evidence>
<comment type="catalytic activity">
    <reaction evidence="15">
        <text>13-(9Z-hexadecenoyloxy)-octadecanoate + H2O = 13-hydroxy-octadecanoate + (9Z)-hexadecenoate + H(+)</text>
        <dbReference type="Rhea" id="RHEA:52076"/>
        <dbReference type="ChEBI" id="CHEBI:15377"/>
        <dbReference type="ChEBI" id="CHEBI:15378"/>
        <dbReference type="ChEBI" id="CHEBI:32372"/>
        <dbReference type="ChEBI" id="CHEBI:136304"/>
        <dbReference type="ChEBI" id="CHEBI:136315"/>
    </reaction>
    <physiologicalReaction direction="left-to-right" evidence="15">
        <dbReference type="Rhea" id="RHEA:52077"/>
    </physiologicalReaction>
</comment>
<evidence type="ECO:0000256" key="18">
    <source>
        <dbReference type="SAM" id="Phobius"/>
    </source>
</evidence>
<comment type="catalytic activity">
    <reaction evidence="13">
        <text>9-octadecanoyloxy-octadecanoate + H2O = 9-hydroxy-octadecanoate + octadecanoate + H(+)</text>
        <dbReference type="Rhea" id="RHEA:52096"/>
        <dbReference type="ChEBI" id="CHEBI:15377"/>
        <dbReference type="ChEBI" id="CHEBI:15378"/>
        <dbReference type="ChEBI" id="CHEBI:25629"/>
        <dbReference type="ChEBI" id="CHEBI:136286"/>
        <dbReference type="ChEBI" id="CHEBI:136373"/>
    </reaction>
    <physiologicalReaction direction="left-to-right" evidence="13">
        <dbReference type="Rhea" id="RHEA:52097"/>
    </physiologicalReaction>
</comment>
<feature type="transmembrane region" description="Helical" evidence="18">
    <location>
        <begin position="204"/>
        <end position="230"/>
    </location>
</feature>
<keyword evidence="6 18" id="KW-0472">Membrane</keyword>
<comment type="catalytic activity">
    <reaction evidence="16">
        <text>12-(9Z-hexadecenoyloxy)-octadecanoate + H2O = 12-hydroxyoctadecanoate + (9Z)-hexadecenoate + H(+)</text>
        <dbReference type="Rhea" id="RHEA:52072"/>
        <dbReference type="ChEBI" id="CHEBI:15377"/>
        <dbReference type="ChEBI" id="CHEBI:15378"/>
        <dbReference type="ChEBI" id="CHEBI:32372"/>
        <dbReference type="ChEBI" id="CHEBI:84201"/>
        <dbReference type="ChEBI" id="CHEBI:136312"/>
    </reaction>
    <physiologicalReaction direction="left-to-right" evidence="16">
        <dbReference type="Rhea" id="RHEA:52073"/>
    </physiologicalReaction>
</comment>
<feature type="transmembrane region" description="Helical" evidence="18">
    <location>
        <begin position="138"/>
        <end position="158"/>
    </location>
</feature>
<feature type="transmembrane region" description="Helical" evidence="18">
    <location>
        <begin position="173"/>
        <end position="192"/>
    </location>
</feature>
<feature type="transmembrane region" description="Helical" evidence="18">
    <location>
        <begin position="65"/>
        <end position="86"/>
    </location>
</feature>
<evidence type="ECO:0000256" key="13">
    <source>
        <dbReference type="ARBA" id="ARBA00049221"/>
    </source>
</evidence>
<keyword evidence="4 18" id="KW-0812">Transmembrane</keyword>
<dbReference type="PANTHER" id="PTHR10989">
    <property type="entry name" value="ANDROGEN-INDUCED PROTEIN 1-RELATED"/>
    <property type="match status" value="1"/>
</dbReference>
<evidence type="ECO:0000256" key="9">
    <source>
        <dbReference type="ARBA" id="ARBA00047863"/>
    </source>
</evidence>
<evidence type="ECO:0000256" key="14">
    <source>
        <dbReference type="ARBA" id="ARBA00049296"/>
    </source>
</evidence>
<accession>A0ABQ8JDT8</accession>
<reference evidence="19 20" key="2">
    <citation type="journal article" date="2022" name="Mol. Biol. Evol.">
        <title>Comparative Genomics Reveals Insights into the Divergent Evolution of Astigmatic Mites and Household Pest Adaptations.</title>
        <authorList>
            <person name="Xiong Q."/>
            <person name="Wan A.T."/>
            <person name="Liu X."/>
            <person name="Fung C.S."/>
            <person name="Xiao X."/>
            <person name="Malainual N."/>
            <person name="Hou J."/>
            <person name="Wang L."/>
            <person name="Wang M."/>
            <person name="Yang K.Y."/>
            <person name="Cui Y."/>
            <person name="Leung E.L."/>
            <person name="Nong W."/>
            <person name="Shin S.K."/>
            <person name="Au S.W."/>
            <person name="Jeong K.Y."/>
            <person name="Chew F.T."/>
            <person name="Hui J.H."/>
            <person name="Leung T.F."/>
            <person name="Tungtrongchitr A."/>
            <person name="Zhong N."/>
            <person name="Liu Z."/>
            <person name="Tsui S.K."/>
        </authorList>
    </citation>
    <scope>NUCLEOTIDE SEQUENCE [LARGE SCALE GENOMIC DNA]</scope>
    <source>
        <strain evidence="19">Derp</strain>
    </source>
</reference>
<evidence type="ECO:0000256" key="12">
    <source>
        <dbReference type="ARBA" id="ARBA00048800"/>
    </source>
</evidence>
<evidence type="ECO:0000256" key="10">
    <source>
        <dbReference type="ARBA" id="ARBA00048680"/>
    </source>
</evidence>
<evidence type="ECO:0000256" key="6">
    <source>
        <dbReference type="ARBA" id="ARBA00023136"/>
    </source>
</evidence>
<organism evidence="19 20">
    <name type="scientific">Dermatophagoides pteronyssinus</name>
    <name type="common">European house dust mite</name>
    <dbReference type="NCBI Taxonomy" id="6956"/>
    <lineage>
        <taxon>Eukaryota</taxon>
        <taxon>Metazoa</taxon>
        <taxon>Ecdysozoa</taxon>
        <taxon>Arthropoda</taxon>
        <taxon>Chelicerata</taxon>
        <taxon>Arachnida</taxon>
        <taxon>Acari</taxon>
        <taxon>Acariformes</taxon>
        <taxon>Sarcoptiformes</taxon>
        <taxon>Astigmata</taxon>
        <taxon>Psoroptidia</taxon>
        <taxon>Analgoidea</taxon>
        <taxon>Pyroglyphidae</taxon>
        <taxon>Dermatophagoidinae</taxon>
        <taxon>Dermatophagoides</taxon>
    </lineage>
</organism>
<comment type="catalytic activity">
    <reaction evidence="11">
        <text>12-(9Z-octadecenoyloxy)-octadecanoate + H2O = 12-hydroxyoctadecanoate + (9Z)-octadecenoate + H(+)</text>
        <dbReference type="Rhea" id="RHEA:52060"/>
        <dbReference type="ChEBI" id="CHEBI:15377"/>
        <dbReference type="ChEBI" id="CHEBI:15378"/>
        <dbReference type="ChEBI" id="CHEBI:30823"/>
        <dbReference type="ChEBI" id="CHEBI:84201"/>
        <dbReference type="ChEBI" id="CHEBI:136302"/>
    </reaction>
    <physiologicalReaction direction="left-to-right" evidence="11">
        <dbReference type="Rhea" id="RHEA:52061"/>
    </physiologicalReaction>
</comment>
<evidence type="ECO:0000256" key="5">
    <source>
        <dbReference type="ARBA" id="ARBA00022989"/>
    </source>
</evidence>
<evidence type="ECO:0000256" key="4">
    <source>
        <dbReference type="ARBA" id="ARBA00022692"/>
    </source>
</evidence>
<evidence type="ECO:0000256" key="1">
    <source>
        <dbReference type="ARBA" id="ARBA00000923"/>
    </source>
</evidence>
<dbReference type="EMBL" id="NJHN03000047">
    <property type="protein sequence ID" value="KAH9420603.1"/>
    <property type="molecule type" value="Genomic_DNA"/>
</dbReference>
<comment type="catalytic activity">
    <reaction evidence="7">
        <text>12-hexadecanoyloxy-octadecanoate + H2O = 12-hydroxyoctadecanoate + hexadecanoate + H(+)</text>
        <dbReference type="Rhea" id="RHEA:52056"/>
        <dbReference type="ChEBI" id="CHEBI:7896"/>
        <dbReference type="ChEBI" id="CHEBI:15377"/>
        <dbReference type="ChEBI" id="CHEBI:15378"/>
        <dbReference type="ChEBI" id="CHEBI:83677"/>
        <dbReference type="ChEBI" id="CHEBI:84201"/>
    </reaction>
    <physiologicalReaction direction="left-to-right" evidence="7">
        <dbReference type="Rhea" id="RHEA:52057"/>
    </physiologicalReaction>
</comment>
<name>A0ABQ8JDT8_DERPT</name>
<feature type="region of interest" description="Disordered" evidence="17">
    <location>
        <begin position="1"/>
        <end position="24"/>
    </location>
</feature>
<feature type="transmembrane region" description="Helical" evidence="18">
    <location>
        <begin position="98"/>
        <end position="117"/>
    </location>
</feature>
<evidence type="ECO:0000313" key="20">
    <source>
        <dbReference type="Proteomes" id="UP000887458"/>
    </source>
</evidence>
<comment type="similarity">
    <text evidence="3">Belongs to the AIG1 family.</text>
</comment>
<proteinExistence type="inferred from homology"/>
<comment type="catalytic activity">
    <reaction evidence="1">
        <text>9-(9Z-hexadecenoyloxy)-octadecanoate + H2O = (9Z)-hexadecenoate + 9-hydroxy-octadecanoate + H(+)</text>
        <dbReference type="Rhea" id="RHEA:52068"/>
        <dbReference type="ChEBI" id="CHEBI:15377"/>
        <dbReference type="ChEBI" id="CHEBI:15378"/>
        <dbReference type="ChEBI" id="CHEBI:32372"/>
        <dbReference type="ChEBI" id="CHEBI:136286"/>
        <dbReference type="ChEBI" id="CHEBI:136309"/>
    </reaction>
    <physiologicalReaction direction="left-to-right" evidence="1">
        <dbReference type="Rhea" id="RHEA:52069"/>
    </physiologicalReaction>
</comment>
<comment type="catalytic activity">
    <reaction evidence="12">
        <text>9-(9Z-octadecenoyloxy)-octadecanoate + H2O = 9-hydroxy-octadecanoate + (9Z)-octadecenoate + H(+)</text>
        <dbReference type="Rhea" id="RHEA:52048"/>
        <dbReference type="ChEBI" id="CHEBI:15377"/>
        <dbReference type="ChEBI" id="CHEBI:15378"/>
        <dbReference type="ChEBI" id="CHEBI:30823"/>
        <dbReference type="ChEBI" id="CHEBI:136282"/>
        <dbReference type="ChEBI" id="CHEBI:136286"/>
    </reaction>
    <physiologicalReaction direction="left-to-right" evidence="12">
        <dbReference type="Rhea" id="RHEA:52049"/>
    </physiologicalReaction>
</comment>
<sequence length="279" mass="32865">MIRKSKSTKIDNNSRTMLMKQQQNPSTTSIYHDYYSSSSSSLSSLSLSTSKNETFLANLKIMSTLLHGFLLSIFGATYLFTIWFSWNKNRSIIWDYLYLTHWNLTFQVFFLIIELLSDFSSTFDEMTIIFRSKFLHSILIPFSLCVSIVFWVICIFYNENVLRGPPAERWPEWHNHISHTIILPAIVIECIINDHRLPIGYHSLMITIVMGATYILWVTFFGVVFGKYSYELIETASATKTIFFFLLLMIFLIIANHIGRWLHIIYWRKRRTTLMQKNK</sequence>
<keyword evidence="5 18" id="KW-1133">Transmembrane helix</keyword>
<dbReference type="PANTHER" id="PTHR10989:SF16">
    <property type="entry name" value="AT02829P-RELATED"/>
    <property type="match status" value="1"/>
</dbReference>
<protein>
    <submittedName>
        <fullName evidence="19">Androgen-induced protein 1 protein</fullName>
    </submittedName>
</protein>
<evidence type="ECO:0000256" key="11">
    <source>
        <dbReference type="ARBA" id="ARBA00048701"/>
    </source>
</evidence>
<evidence type="ECO:0000256" key="16">
    <source>
        <dbReference type="ARBA" id="ARBA00049428"/>
    </source>
</evidence>
<dbReference type="Proteomes" id="UP000887458">
    <property type="component" value="Unassembled WGS sequence"/>
</dbReference>
<comment type="catalytic activity">
    <reaction evidence="14">
        <text>13-(9Z-octadecenoyloxy)-octadecanoate + H2O = 13-hydroxy-octadecanoate + (9Z)-octadecenoate + H(+)</text>
        <dbReference type="Rhea" id="RHEA:52064"/>
        <dbReference type="ChEBI" id="CHEBI:15377"/>
        <dbReference type="ChEBI" id="CHEBI:15378"/>
        <dbReference type="ChEBI" id="CHEBI:30823"/>
        <dbReference type="ChEBI" id="CHEBI:136303"/>
        <dbReference type="ChEBI" id="CHEBI:136304"/>
    </reaction>
    <physiologicalReaction direction="left-to-right" evidence="14">
        <dbReference type="Rhea" id="RHEA:52065"/>
    </physiologicalReaction>
</comment>
<dbReference type="InterPro" id="IPR006838">
    <property type="entry name" value="ADTRP_AIG1"/>
</dbReference>
<evidence type="ECO:0000256" key="8">
    <source>
        <dbReference type="ARBA" id="ARBA00047427"/>
    </source>
</evidence>
<evidence type="ECO:0000256" key="3">
    <source>
        <dbReference type="ARBA" id="ARBA00009300"/>
    </source>
</evidence>
<comment type="catalytic activity">
    <reaction evidence="10">
        <text>12-octadecanoyloxy-octadecanoate + H2O = 12-hydroxyoctadecanoate + octadecanoate + H(+)</text>
        <dbReference type="Rhea" id="RHEA:52080"/>
        <dbReference type="ChEBI" id="CHEBI:15377"/>
        <dbReference type="ChEBI" id="CHEBI:15378"/>
        <dbReference type="ChEBI" id="CHEBI:25629"/>
        <dbReference type="ChEBI" id="CHEBI:84201"/>
        <dbReference type="ChEBI" id="CHEBI:136330"/>
    </reaction>
    <physiologicalReaction direction="left-to-right" evidence="10">
        <dbReference type="Rhea" id="RHEA:52081"/>
    </physiologicalReaction>
</comment>
<gene>
    <name evidence="19" type="primary">AIG1</name>
    <name evidence="19" type="ORF">DERP_001030</name>
</gene>
<feature type="compositionally biased region" description="Polar residues" evidence="17">
    <location>
        <begin position="10"/>
        <end position="24"/>
    </location>
</feature>
<comment type="catalytic activity">
    <reaction evidence="8">
        <text>13-octadecanoyloxy-octadecanoate + H2O = 13-hydroxy-octadecanoate + octadecanoate + H(+)</text>
        <dbReference type="Rhea" id="RHEA:52084"/>
        <dbReference type="ChEBI" id="CHEBI:15377"/>
        <dbReference type="ChEBI" id="CHEBI:15378"/>
        <dbReference type="ChEBI" id="CHEBI:25629"/>
        <dbReference type="ChEBI" id="CHEBI:136304"/>
        <dbReference type="ChEBI" id="CHEBI:136335"/>
    </reaction>
    <physiologicalReaction direction="left-to-right" evidence="8">
        <dbReference type="Rhea" id="RHEA:52085"/>
    </physiologicalReaction>
</comment>
<evidence type="ECO:0000313" key="19">
    <source>
        <dbReference type="EMBL" id="KAH9420603.1"/>
    </source>
</evidence>
<feature type="transmembrane region" description="Helical" evidence="18">
    <location>
        <begin position="242"/>
        <end position="267"/>
    </location>
</feature>
<keyword evidence="20" id="KW-1185">Reference proteome</keyword>